<evidence type="ECO:0000256" key="1">
    <source>
        <dbReference type="SAM" id="MobiDB-lite"/>
    </source>
</evidence>
<dbReference type="Proteomes" id="UP001642540">
    <property type="component" value="Unassembled WGS sequence"/>
</dbReference>
<sequence>MYCSTRRSNHTNKLQNSAEGSPHNHNDPYTPYIRLLKELRKQRKYGSSFSPIRDGGDGVLGSASSNSQFQFPSNGGGGGNGGGNSGGGGSGGGSPPNPILTPGNGGGSSGGSSIGSFIPPAAGGSSNYPPIFPTIPSGSQIAGQLGVLPPYPIEQVNRGVGTILQGVRSLDLGQILRGAFIFPRNENVRNVANNVLDNIFGLAKPPSG</sequence>
<keyword evidence="3" id="KW-1185">Reference proteome</keyword>
<comment type="caution">
    <text evidence="2">The sequence shown here is derived from an EMBL/GenBank/DDBJ whole genome shotgun (WGS) entry which is preliminary data.</text>
</comment>
<accession>A0ABP1S3P2</accession>
<feature type="compositionally biased region" description="Gly residues" evidence="1">
    <location>
        <begin position="103"/>
        <end position="113"/>
    </location>
</feature>
<feature type="region of interest" description="Disordered" evidence="1">
    <location>
        <begin position="1"/>
        <end position="30"/>
    </location>
</feature>
<dbReference type="EMBL" id="CAXLJM020000148">
    <property type="protein sequence ID" value="CAL8142387.1"/>
    <property type="molecule type" value="Genomic_DNA"/>
</dbReference>
<evidence type="ECO:0000313" key="3">
    <source>
        <dbReference type="Proteomes" id="UP001642540"/>
    </source>
</evidence>
<feature type="region of interest" description="Disordered" evidence="1">
    <location>
        <begin position="47"/>
        <end position="120"/>
    </location>
</feature>
<gene>
    <name evidence="2" type="ORF">ODALV1_LOCUS29033</name>
</gene>
<organism evidence="2 3">
    <name type="scientific">Orchesella dallaii</name>
    <dbReference type="NCBI Taxonomy" id="48710"/>
    <lineage>
        <taxon>Eukaryota</taxon>
        <taxon>Metazoa</taxon>
        <taxon>Ecdysozoa</taxon>
        <taxon>Arthropoda</taxon>
        <taxon>Hexapoda</taxon>
        <taxon>Collembola</taxon>
        <taxon>Entomobryomorpha</taxon>
        <taxon>Entomobryoidea</taxon>
        <taxon>Orchesellidae</taxon>
        <taxon>Orchesellinae</taxon>
        <taxon>Orchesella</taxon>
    </lineage>
</organism>
<name>A0ABP1S3P2_9HEXA</name>
<proteinExistence type="predicted"/>
<feature type="compositionally biased region" description="Gly residues" evidence="1">
    <location>
        <begin position="74"/>
        <end position="94"/>
    </location>
</feature>
<protein>
    <submittedName>
        <fullName evidence="2">Uncharacterized protein</fullName>
    </submittedName>
</protein>
<reference evidence="2 3" key="1">
    <citation type="submission" date="2024-08" db="EMBL/GenBank/DDBJ databases">
        <authorList>
            <person name="Cucini C."/>
            <person name="Frati F."/>
        </authorList>
    </citation>
    <scope>NUCLEOTIDE SEQUENCE [LARGE SCALE GENOMIC DNA]</scope>
</reference>
<evidence type="ECO:0000313" key="2">
    <source>
        <dbReference type="EMBL" id="CAL8142387.1"/>
    </source>
</evidence>
<feature type="compositionally biased region" description="Polar residues" evidence="1">
    <location>
        <begin position="62"/>
        <end position="71"/>
    </location>
</feature>